<dbReference type="InterPro" id="IPR011060">
    <property type="entry name" value="RibuloseP-bd_barrel"/>
</dbReference>
<feature type="active site" description="Proton donor" evidence="7">
    <location>
        <position position="62"/>
    </location>
</feature>
<evidence type="ECO:0000256" key="3">
    <source>
        <dbReference type="ARBA" id="ARBA00022793"/>
    </source>
</evidence>
<dbReference type="InterPro" id="IPR018089">
    <property type="entry name" value="OMPdecase_AS"/>
</dbReference>
<dbReference type="PANTHER" id="PTHR32119:SF2">
    <property type="entry name" value="OROTIDINE 5'-PHOSPHATE DECARBOXYLASE"/>
    <property type="match status" value="1"/>
</dbReference>
<name>A0ABY5P3A1_9LACT</name>
<evidence type="ECO:0000256" key="5">
    <source>
        <dbReference type="ARBA" id="ARBA00023239"/>
    </source>
</evidence>
<organism evidence="10 11">
    <name type="scientific">Fundicoccus culcitae</name>
    <dbReference type="NCBI Taxonomy" id="2969821"/>
    <lineage>
        <taxon>Bacteria</taxon>
        <taxon>Bacillati</taxon>
        <taxon>Bacillota</taxon>
        <taxon>Bacilli</taxon>
        <taxon>Lactobacillales</taxon>
        <taxon>Aerococcaceae</taxon>
        <taxon>Fundicoccus</taxon>
    </lineage>
</organism>
<dbReference type="PANTHER" id="PTHR32119">
    <property type="entry name" value="OROTIDINE 5'-PHOSPHATE DECARBOXYLASE"/>
    <property type="match status" value="1"/>
</dbReference>
<feature type="binding site" evidence="7">
    <location>
        <position position="185"/>
    </location>
    <ligand>
        <name>substrate</name>
    </ligand>
</feature>
<reference evidence="10 11" key="1">
    <citation type="submission" date="2022-08" db="EMBL/GenBank/DDBJ databases">
        <title>Aerococcaceae sp. nov isolated from spoiled eye mask.</title>
        <authorList>
            <person name="Zhou G."/>
            <person name="Xie X.-B."/>
            <person name="Shi Q.-S."/>
            <person name="Wang Y.-S."/>
            <person name="Wen X."/>
            <person name="Peng H."/>
            <person name="Yang X.-J."/>
            <person name="Tao H.-B."/>
            <person name="Huang X.-M."/>
        </authorList>
    </citation>
    <scope>NUCLEOTIDE SEQUENCE [LARGE SCALE GENOMIC DNA]</scope>
    <source>
        <strain evidence="11">DM20194951</strain>
    </source>
</reference>
<dbReference type="InterPro" id="IPR047596">
    <property type="entry name" value="OMPdecase_bac"/>
</dbReference>
<evidence type="ECO:0000313" key="11">
    <source>
        <dbReference type="Proteomes" id="UP001315967"/>
    </source>
</evidence>
<dbReference type="EC" id="4.1.1.23" evidence="7"/>
<evidence type="ECO:0000256" key="6">
    <source>
        <dbReference type="ARBA" id="ARBA00049157"/>
    </source>
</evidence>
<dbReference type="SMART" id="SM00934">
    <property type="entry name" value="OMPdecase"/>
    <property type="match status" value="1"/>
</dbReference>
<dbReference type="CDD" id="cd04725">
    <property type="entry name" value="OMP_decarboxylase_like"/>
    <property type="match status" value="1"/>
</dbReference>
<proteinExistence type="inferred from homology"/>
<feature type="binding site" evidence="7">
    <location>
        <begin position="60"/>
        <end position="69"/>
    </location>
    <ligand>
        <name>substrate</name>
    </ligand>
</feature>
<dbReference type="NCBIfam" id="TIGR01740">
    <property type="entry name" value="pyrF"/>
    <property type="match status" value="1"/>
</dbReference>
<dbReference type="GO" id="GO:0004590">
    <property type="term" value="F:orotidine-5'-phosphate decarboxylase activity"/>
    <property type="evidence" value="ECO:0007669"/>
    <property type="project" value="UniProtKB-EC"/>
</dbReference>
<feature type="binding site" evidence="7">
    <location>
        <position position="11"/>
    </location>
    <ligand>
        <name>substrate</name>
    </ligand>
</feature>
<dbReference type="InterPro" id="IPR014732">
    <property type="entry name" value="OMPdecase"/>
</dbReference>
<accession>A0ABY5P3A1</accession>
<keyword evidence="3 7" id="KW-0210">Decarboxylase</keyword>
<dbReference type="Pfam" id="PF00215">
    <property type="entry name" value="OMPdecase"/>
    <property type="match status" value="1"/>
</dbReference>
<comment type="catalytic activity">
    <reaction evidence="6 7 8">
        <text>orotidine 5'-phosphate + H(+) = UMP + CO2</text>
        <dbReference type="Rhea" id="RHEA:11596"/>
        <dbReference type="ChEBI" id="CHEBI:15378"/>
        <dbReference type="ChEBI" id="CHEBI:16526"/>
        <dbReference type="ChEBI" id="CHEBI:57538"/>
        <dbReference type="ChEBI" id="CHEBI:57865"/>
        <dbReference type="EC" id="4.1.1.23"/>
    </reaction>
</comment>
<dbReference type="EMBL" id="CP102453">
    <property type="protein sequence ID" value="UUX33188.1"/>
    <property type="molecule type" value="Genomic_DNA"/>
</dbReference>
<comment type="function">
    <text evidence="1 7">Catalyzes the decarboxylation of orotidine 5'-monophosphate (OMP) to uridine 5'-monophosphate (UMP).</text>
</comment>
<evidence type="ECO:0000256" key="4">
    <source>
        <dbReference type="ARBA" id="ARBA00022975"/>
    </source>
</evidence>
<dbReference type="Proteomes" id="UP001315967">
    <property type="component" value="Chromosome"/>
</dbReference>
<dbReference type="Gene3D" id="3.20.20.70">
    <property type="entry name" value="Aldolase class I"/>
    <property type="match status" value="1"/>
</dbReference>
<dbReference type="InterPro" id="IPR013785">
    <property type="entry name" value="Aldolase_TIM"/>
</dbReference>
<protein>
    <recommendedName>
        <fullName evidence="7">Orotidine 5'-phosphate decarboxylase</fullName>
        <ecNumber evidence="7">4.1.1.23</ecNumber>
    </recommendedName>
    <alternativeName>
        <fullName evidence="7">OMP decarboxylase</fullName>
        <shortName evidence="7">OMPDCase</shortName>
        <shortName evidence="7">OMPdecase</shortName>
    </alternativeName>
</protein>
<dbReference type="InterPro" id="IPR001754">
    <property type="entry name" value="OMPdeCOase_dom"/>
</dbReference>
<evidence type="ECO:0000259" key="9">
    <source>
        <dbReference type="SMART" id="SM00934"/>
    </source>
</evidence>
<sequence length="245" mass="27040">MDKNLPIVALDIQHQEAVREFLSAFEGEKLNLKVGMELFYSEGAPLIKELKASGHDIFLDLKLHDIPTTVERAMEVLTLLEVDMLTIHASGGVEMMKAAIRGLEAGTKKTGKKPLLVAVTQLTSTTISQLRDEQKIAVTMKESVTHYAELAMQAGIEGVVCSPQEVSTLKESSNNQLITVTPGIRLNKENRHDQKRIATPFEAGEVGSDFIVVGRPITESKTPVAIYNEIRSQWEAGRAAYKERN</sequence>
<evidence type="ECO:0000313" key="10">
    <source>
        <dbReference type="EMBL" id="UUX33188.1"/>
    </source>
</evidence>
<comment type="pathway">
    <text evidence="2 7 8">Pyrimidine metabolism; UMP biosynthesis via de novo pathway; UMP from orotate: step 2/2.</text>
</comment>
<feature type="binding site" evidence="7">
    <location>
        <position position="215"/>
    </location>
    <ligand>
        <name>substrate</name>
    </ligand>
</feature>
<feature type="domain" description="Orotidine 5'-phosphate decarboxylase" evidence="9">
    <location>
        <begin position="5"/>
        <end position="230"/>
    </location>
</feature>
<feature type="binding site" evidence="7">
    <location>
        <position position="123"/>
    </location>
    <ligand>
        <name>substrate</name>
    </ligand>
</feature>
<dbReference type="NCBIfam" id="NF001273">
    <property type="entry name" value="PRK00230.1"/>
    <property type="match status" value="1"/>
</dbReference>
<feature type="binding site" evidence="7">
    <location>
        <position position="33"/>
    </location>
    <ligand>
        <name>substrate</name>
    </ligand>
</feature>
<comment type="subunit">
    <text evidence="7">Homodimer.</text>
</comment>
<evidence type="ECO:0000256" key="2">
    <source>
        <dbReference type="ARBA" id="ARBA00004861"/>
    </source>
</evidence>
<evidence type="ECO:0000256" key="7">
    <source>
        <dbReference type="HAMAP-Rule" id="MF_01200"/>
    </source>
</evidence>
<dbReference type="PROSITE" id="PS00156">
    <property type="entry name" value="OMPDECASE"/>
    <property type="match status" value="1"/>
</dbReference>
<feature type="binding site" evidence="7">
    <location>
        <position position="214"/>
    </location>
    <ligand>
        <name>substrate</name>
    </ligand>
</feature>
<keyword evidence="4 7" id="KW-0665">Pyrimidine biosynthesis</keyword>
<gene>
    <name evidence="7 10" type="primary">pyrF</name>
    <name evidence="10" type="ORF">NRE15_09775</name>
</gene>
<dbReference type="RefSeq" id="WP_313792691.1">
    <property type="nucleotide sequence ID" value="NZ_CP102453.1"/>
</dbReference>
<comment type="similarity">
    <text evidence="7">Belongs to the OMP decarboxylase family. Type 1 subfamily.</text>
</comment>
<dbReference type="SUPFAM" id="SSF51366">
    <property type="entry name" value="Ribulose-phoshate binding barrel"/>
    <property type="match status" value="1"/>
</dbReference>
<evidence type="ECO:0000256" key="8">
    <source>
        <dbReference type="RuleBase" id="RU000512"/>
    </source>
</evidence>
<dbReference type="HAMAP" id="MF_01200_B">
    <property type="entry name" value="OMPdecase_type1_B"/>
    <property type="match status" value="1"/>
</dbReference>
<keyword evidence="11" id="KW-1185">Reference proteome</keyword>
<evidence type="ECO:0000256" key="1">
    <source>
        <dbReference type="ARBA" id="ARBA00002356"/>
    </source>
</evidence>
<keyword evidence="5 7" id="KW-0456">Lyase</keyword>
<feature type="binding site" evidence="7">
    <location>
        <position position="194"/>
    </location>
    <ligand>
        <name>substrate</name>
    </ligand>
</feature>